<gene>
    <name evidence="4" type="ORF">PSON_ATCC_30995.1.T0750029</name>
</gene>
<protein>
    <recommendedName>
        <fullName evidence="3">t-SNARE coiled-coil homology domain-containing protein</fullName>
    </recommendedName>
</protein>
<dbReference type="PROSITE" id="PS50192">
    <property type="entry name" value="T_SNARE"/>
    <property type="match status" value="1"/>
</dbReference>
<keyword evidence="5" id="KW-1185">Reference proteome</keyword>
<keyword evidence="2" id="KW-1133">Transmembrane helix</keyword>
<name>A0A8S1PCY1_9CILI</name>
<sequence length="271" mass="32050">MSDLHSSLLNNDMNFNNLYEVIRQELVEYQQSVDELQVLGESEIDQQNVNQVFLTLKTIQLHQLNIKEQIIKLEQQSRGVEQRNKTKKLRDLYASHQQRQQSQYKNMVNDCGFEPLKDALKEIDKMMKLSSKQDVQNYVLKFQINVKQSTIENNNKKYQMQQSEMEPLQQYEHLEWSNQILKQNQEEIDQIQMKTETINKIVQDLALEVENQDINFDIIETNVNTTKDNVVKAQDQLEKTENQQKSGKKKLWIMLICAVITFLVFLLILLL</sequence>
<dbReference type="EMBL" id="CAJJDN010000075">
    <property type="protein sequence ID" value="CAD8100967.1"/>
    <property type="molecule type" value="Genomic_DNA"/>
</dbReference>
<evidence type="ECO:0000259" key="3">
    <source>
        <dbReference type="PROSITE" id="PS50192"/>
    </source>
</evidence>
<evidence type="ECO:0000313" key="4">
    <source>
        <dbReference type="EMBL" id="CAD8100967.1"/>
    </source>
</evidence>
<keyword evidence="2" id="KW-0812">Transmembrane</keyword>
<dbReference type="Pfam" id="PF05739">
    <property type="entry name" value="SNARE"/>
    <property type="match status" value="1"/>
</dbReference>
<keyword evidence="2" id="KW-0472">Membrane</keyword>
<feature type="domain" description="T-SNARE coiled-coil homology" evidence="3">
    <location>
        <begin position="178"/>
        <end position="240"/>
    </location>
</feature>
<dbReference type="InterPro" id="IPR000727">
    <property type="entry name" value="T_SNARE_dom"/>
</dbReference>
<feature type="transmembrane region" description="Helical" evidence="2">
    <location>
        <begin position="251"/>
        <end position="270"/>
    </location>
</feature>
<proteinExistence type="predicted"/>
<evidence type="ECO:0000256" key="1">
    <source>
        <dbReference type="SAM" id="Coils"/>
    </source>
</evidence>
<dbReference type="OrthoDB" id="364348at2759"/>
<dbReference type="AlphaFoldDB" id="A0A8S1PCY1"/>
<accession>A0A8S1PCY1</accession>
<keyword evidence="1" id="KW-0175">Coiled coil</keyword>
<evidence type="ECO:0000256" key="2">
    <source>
        <dbReference type="SAM" id="Phobius"/>
    </source>
</evidence>
<organism evidence="4 5">
    <name type="scientific">Paramecium sonneborni</name>
    <dbReference type="NCBI Taxonomy" id="65129"/>
    <lineage>
        <taxon>Eukaryota</taxon>
        <taxon>Sar</taxon>
        <taxon>Alveolata</taxon>
        <taxon>Ciliophora</taxon>
        <taxon>Intramacronucleata</taxon>
        <taxon>Oligohymenophorea</taxon>
        <taxon>Peniculida</taxon>
        <taxon>Parameciidae</taxon>
        <taxon>Paramecium</taxon>
    </lineage>
</organism>
<feature type="coiled-coil region" evidence="1">
    <location>
        <begin position="223"/>
        <end position="250"/>
    </location>
</feature>
<dbReference type="Proteomes" id="UP000692954">
    <property type="component" value="Unassembled WGS sequence"/>
</dbReference>
<reference evidence="4" key="1">
    <citation type="submission" date="2021-01" db="EMBL/GenBank/DDBJ databases">
        <authorList>
            <consortium name="Genoscope - CEA"/>
            <person name="William W."/>
        </authorList>
    </citation>
    <scope>NUCLEOTIDE SEQUENCE</scope>
</reference>
<comment type="caution">
    <text evidence="4">The sequence shown here is derived from an EMBL/GenBank/DDBJ whole genome shotgun (WGS) entry which is preliminary data.</text>
</comment>
<evidence type="ECO:0000313" key="5">
    <source>
        <dbReference type="Proteomes" id="UP000692954"/>
    </source>
</evidence>